<keyword evidence="2 7" id="KW-0812">Transmembrane</keyword>
<keyword evidence="3 7" id="KW-1133">Transmembrane helix</keyword>
<dbReference type="InterPro" id="IPR003770">
    <property type="entry name" value="MLTG-like"/>
</dbReference>
<dbReference type="Gene3D" id="3.30.160.60">
    <property type="entry name" value="Classic Zinc Finger"/>
    <property type="match status" value="1"/>
</dbReference>
<dbReference type="GO" id="GO:0009252">
    <property type="term" value="P:peptidoglycan biosynthetic process"/>
    <property type="evidence" value="ECO:0007669"/>
    <property type="project" value="UniProtKB-UniRule"/>
</dbReference>
<evidence type="ECO:0000256" key="5">
    <source>
        <dbReference type="ARBA" id="ARBA00023239"/>
    </source>
</evidence>
<evidence type="ECO:0000256" key="3">
    <source>
        <dbReference type="ARBA" id="ARBA00022989"/>
    </source>
</evidence>
<comment type="function">
    <text evidence="7">Functions as a peptidoglycan terminase that cleaves nascent peptidoglycan strands endolytically to terminate their elongation.</text>
</comment>
<evidence type="ECO:0000313" key="9">
    <source>
        <dbReference type="EMBL" id="MBC2769476.1"/>
    </source>
</evidence>
<comment type="catalytic activity">
    <reaction evidence="7">
        <text>a peptidoglycan chain = a peptidoglycan chain with N-acetyl-1,6-anhydromuramyl-[peptide] at the reducing end + a peptidoglycan chain with N-acetylglucosamine at the non-reducing end.</text>
        <dbReference type="EC" id="4.2.2.29"/>
    </reaction>
</comment>
<proteinExistence type="inferred from homology"/>
<evidence type="ECO:0000256" key="2">
    <source>
        <dbReference type="ARBA" id="ARBA00022692"/>
    </source>
</evidence>
<evidence type="ECO:0000256" key="8">
    <source>
        <dbReference type="SAM" id="SignalP"/>
    </source>
</evidence>
<evidence type="ECO:0000256" key="6">
    <source>
        <dbReference type="ARBA" id="ARBA00023316"/>
    </source>
</evidence>
<keyword evidence="10" id="KW-1185">Reference proteome</keyword>
<dbReference type="HAMAP" id="MF_02065">
    <property type="entry name" value="MltG"/>
    <property type="match status" value="1"/>
</dbReference>
<dbReference type="PANTHER" id="PTHR30518">
    <property type="entry name" value="ENDOLYTIC MUREIN TRANSGLYCOSYLASE"/>
    <property type="match status" value="1"/>
</dbReference>
<accession>A0A842HMK0</accession>
<keyword evidence="5 7" id="KW-0456">Lyase</keyword>
<organism evidence="9 10">
    <name type="scientific">Pusillimonas minor</name>
    <dbReference type="NCBI Taxonomy" id="2697024"/>
    <lineage>
        <taxon>Bacteria</taxon>
        <taxon>Pseudomonadati</taxon>
        <taxon>Pseudomonadota</taxon>
        <taxon>Betaproteobacteria</taxon>
        <taxon>Burkholderiales</taxon>
        <taxon>Alcaligenaceae</taxon>
        <taxon>Pusillimonas</taxon>
    </lineage>
</organism>
<keyword evidence="6 7" id="KW-0961">Cell wall biogenesis/degradation</keyword>
<evidence type="ECO:0000256" key="1">
    <source>
        <dbReference type="ARBA" id="ARBA00022475"/>
    </source>
</evidence>
<comment type="similarity">
    <text evidence="7">Belongs to the transglycosylase MltG family.</text>
</comment>
<sequence length="332" mass="36778">MFKKGLLWLLVLMMVLSAALAGGAWYWAHTAVTLKQDPADYLVESGAGLRAVAGSMNNAGVLINEDLFVLMARLTGYDTQIKAGAYEVRLGDTPRGLLERMASGDMMQTRLTLVEGWTYARIRDELRNNPDVKQTLEDVSDAALKDRLGIDSPSLEGWFYPDTYVFTPGTSDFDILRRAYAAQKEVLDKLWAARPEGLPLKSPYEALILASIVEKETGHAQDRDRVSGVFINRLRLGMPLQTDPTVIYGMGDKYQGRIRKVDLQTDTPWNTYTRGGLPPTPIASSGRAALNAALNPESHKFLYFVSRGDGTSEFSENLNAHNRAVAKYILGR</sequence>
<evidence type="ECO:0000256" key="4">
    <source>
        <dbReference type="ARBA" id="ARBA00023136"/>
    </source>
</evidence>
<keyword evidence="7" id="KW-0997">Cell inner membrane</keyword>
<dbReference type="GO" id="GO:0008932">
    <property type="term" value="F:lytic endotransglycosylase activity"/>
    <property type="evidence" value="ECO:0007669"/>
    <property type="project" value="UniProtKB-UniRule"/>
</dbReference>
<reference evidence="9 10" key="1">
    <citation type="submission" date="2020-08" db="EMBL/GenBank/DDBJ databases">
        <title>Paraeoetvoesia sp. YC-7-48 draft genome sequence.</title>
        <authorList>
            <person name="Yao L."/>
        </authorList>
    </citation>
    <scope>NUCLEOTIDE SEQUENCE [LARGE SCALE GENOMIC DNA]</scope>
    <source>
        <strain evidence="10">YC-7-48</strain>
    </source>
</reference>
<dbReference type="NCBIfam" id="TIGR00247">
    <property type="entry name" value="endolytic transglycosylase MltG"/>
    <property type="match status" value="1"/>
</dbReference>
<gene>
    <name evidence="7 9" type="primary">mltG</name>
    <name evidence="9" type="ORF">GTU67_06035</name>
</gene>
<feature type="site" description="Important for catalytic activity" evidence="7">
    <location>
        <position position="216"/>
    </location>
</feature>
<keyword evidence="1 7" id="KW-1003">Cell membrane</keyword>
<feature type="chain" id="PRO_5032535500" description="Endolytic murein transglycosylase" evidence="8">
    <location>
        <begin position="22"/>
        <end position="332"/>
    </location>
</feature>
<keyword evidence="4 7" id="KW-0472">Membrane</keyword>
<dbReference type="EMBL" id="JACJUU010000003">
    <property type="protein sequence ID" value="MBC2769476.1"/>
    <property type="molecule type" value="Genomic_DNA"/>
</dbReference>
<dbReference type="Gene3D" id="3.30.1490.480">
    <property type="entry name" value="Endolytic murein transglycosylase"/>
    <property type="match status" value="1"/>
</dbReference>
<dbReference type="RefSeq" id="WP_185779202.1">
    <property type="nucleotide sequence ID" value="NZ_JACJUU010000003.1"/>
</dbReference>
<dbReference type="EC" id="4.2.2.29" evidence="7"/>
<dbReference type="Pfam" id="PF02618">
    <property type="entry name" value="YceG"/>
    <property type="match status" value="1"/>
</dbReference>
<dbReference type="GO" id="GO:0071555">
    <property type="term" value="P:cell wall organization"/>
    <property type="evidence" value="ECO:0007669"/>
    <property type="project" value="UniProtKB-KW"/>
</dbReference>
<protein>
    <recommendedName>
        <fullName evidence="7">Endolytic murein transglycosylase</fullName>
        <ecNumber evidence="7">4.2.2.29</ecNumber>
    </recommendedName>
    <alternativeName>
        <fullName evidence="7">Peptidoglycan lytic transglycosylase</fullName>
    </alternativeName>
    <alternativeName>
        <fullName evidence="7">Peptidoglycan polymerization terminase</fullName>
    </alternativeName>
</protein>
<dbReference type="Proteomes" id="UP000545386">
    <property type="component" value="Unassembled WGS sequence"/>
</dbReference>
<dbReference type="PANTHER" id="PTHR30518:SF2">
    <property type="entry name" value="ENDOLYTIC MUREIN TRANSGLYCOSYLASE"/>
    <property type="match status" value="1"/>
</dbReference>
<dbReference type="AlphaFoldDB" id="A0A842HMK0"/>
<dbReference type="CDD" id="cd08010">
    <property type="entry name" value="MltG_like"/>
    <property type="match status" value="1"/>
</dbReference>
<name>A0A842HMK0_9BURK</name>
<feature type="signal peptide" evidence="8">
    <location>
        <begin position="1"/>
        <end position="21"/>
    </location>
</feature>
<evidence type="ECO:0000256" key="7">
    <source>
        <dbReference type="HAMAP-Rule" id="MF_02065"/>
    </source>
</evidence>
<keyword evidence="8" id="KW-0732">Signal</keyword>
<comment type="caution">
    <text evidence="9">The sequence shown here is derived from an EMBL/GenBank/DDBJ whole genome shotgun (WGS) entry which is preliminary data.</text>
</comment>
<evidence type="ECO:0000313" key="10">
    <source>
        <dbReference type="Proteomes" id="UP000545386"/>
    </source>
</evidence>
<dbReference type="GO" id="GO:0005886">
    <property type="term" value="C:plasma membrane"/>
    <property type="evidence" value="ECO:0007669"/>
    <property type="project" value="UniProtKB-UniRule"/>
</dbReference>